<reference evidence="2 3" key="2">
    <citation type="submission" date="2018-11" db="EMBL/GenBank/DDBJ databases">
        <authorList>
            <consortium name="Pathogen Informatics"/>
        </authorList>
    </citation>
    <scope>NUCLEOTIDE SEQUENCE [LARGE SCALE GENOMIC DNA]</scope>
</reference>
<gene>
    <name evidence="2" type="ORF">TCLT_LOCUS1170</name>
</gene>
<dbReference type="EMBL" id="UYYF01000129">
    <property type="protein sequence ID" value="VDM96458.1"/>
    <property type="molecule type" value="Genomic_DNA"/>
</dbReference>
<dbReference type="Proteomes" id="UP000276776">
    <property type="component" value="Unassembled WGS sequence"/>
</dbReference>
<name>A0A0N5CM07_THECL</name>
<sequence length="127" mass="14058">MKVNGGNTSVSSCDNNRNGIDSQQRQNDGNGSSTREHSSIQGVSEGPSTSQDFKKRKEVTDHYDSAHATPCCSISEVTKTKQGKKVKKNNTHCTNKAEEKPVAKRDRNRKKNAVCSYSQNIKSSRRK</sequence>
<proteinExistence type="predicted"/>
<evidence type="ECO:0000256" key="1">
    <source>
        <dbReference type="SAM" id="MobiDB-lite"/>
    </source>
</evidence>
<feature type="region of interest" description="Disordered" evidence="1">
    <location>
        <begin position="1"/>
        <end position="66"/>
    </location>
</feature>
<organism evidence="4">
    <name type="scientific">Thelazia callipaeda</name>
    <name type="common">Oriental eyeworm</name>
    <name type="synonym">Parasitic nematode</name>
    <dbReference type="NCBI Taxonomy" id="103827"/>
    <lineage>
        <taxon>Eukaryota</taxon>
        <taxon>Metazoa</taxon>
        <taxon>Ecdysozoa</taxon>
        <taxon>Nematoda</taxon>
        <taxon>Chromadorea</taxon>
        <taxon>Rhabditida</taxon>
        <taxon>Spirurina</taxon>
        <taxon>Spiruromorpha</taxon>
        <taxon>Thelazioidea</taxon>
        <taxon>Thelaziidae</taxon>
        <taxon>Thelazia</taxon>
    </lineage>
</organism>
<feature type="compositionally biased region" description="Basic and acidic residues" evidence="1">
    <location>
        <begin position="95"/>
        <end position="105"/>
    </location>
</feature>
<dbReference type="WBParaSite" id="TCLT_0000116901-mRNA-1">
    <property type="protein sequence ID" value="TCLT_0000116901-mRNA-1"/>
    <property type="gene ID" value="TCLT_0000116901"/>
</dbReference>
<evidence type="ECO:0000313" key="4">
    <source>
        <dbReference type="WBParaSite" id="TCLT_0000116901-mRNA-1"/>
    </source>
</evidence>
<dbReference type="AlphaFoldDB" id="A0A0N5CM07"/>
<keyword evidence="3" id="KW-1185">Reference proteome</keyword>
<feature type="compositionally biased region" description="Polar residues" evidence="1">
    <location>
        <begin position="1"/>
        <end position="51"/>
    </location>
</feature>
<feature type="region of interest" description="Disordered" evidence="1">
    <location>
        <begin position="78"/>
        <end position="127"/>
    </location>
</feature>
<accession>A0A0N5CM07</accession>
<evidence type="ECO:0000313" key="2">
    <source>
        <dbReference type="EMBL" id="VDM96458.1"/>
    </source>
</evidence>
<feature type="compositionally biased region" description="Basic and acidic residues" evidence="1">
    <location>
        <begin position="52"/>
        <end position="65"/>
    </location>
</feature>
<evidence type="ECO:0000313" key="3">
    <source>
        <dbReference type="Proteomes" id="UP000276776"/>
    </source>
</evidence>
<feature type="compositionally biased region" description="Basic residues" evidence="1">
    <location>
        <begin position="81"/>
        <end position="90"/>
    </location>
</feature>
<protein>
    <submittedName>
        <fullName evidence="4">Ovule protein</fullName>
    </submittedName>
</protein>
<feature type="compositionally biased region" description="Polar residues" evidence="1">
    <location>
        <begin position="115"/>
        <end position="127"/>
    </location>
</feature>
<reference evidence="4" key="1">
    <citation type="submission" date="2017-02" db="UniProtKB">
        <authorList>
            <consortium name="WormBaseParasite"/>
        </authorList>
    </citation>
    <scope>IDENTIFICATION</scope>
</reference>